<feature type="region of interest" description="Disordered" evidence="3">
    <location>
        <begin position="1"/>
        <end position="80"/>
    </location>
</feature>
<dbReference type="eggNOG" id="KOG4441">
    <property type="taxonomic scope" value="Eukaryota"/>
</dbReference>
<evidence type="ECO:0000259" key="4">
    <source>
        <dbReference type="PROSITE" id="PS50097"/>
    </source>
</evidence>
<dbReference type="PANTHER" id="PTHR24412:SF469">
    <property type="entry name" value="SI:DKEY-260J18.2 PROTEIN"/>
    <property type="match status" value="1"/>
</dbReference>
<dbReference type="CDD" id="cd18186">
    <property type="entry name" value="BTB_POZ_ZBTB_KLHL-like"/>
    <property type="match status" value="1"/>
</dbReference>
<keyword evidence="1" id="KW-0880">Kelch repeat</keyword>
<evidence type="ECO:0000256" key="1">
    <source>
        <dbReference type="ARBA" id="ARBA00022441"/>
    </source>
</evidence>
<sequence length="281" mass="30609">MAAEAQDAASQNAFLPQAWPPAPPLTPEALPPPARPEAEAGAWPGQQECLPSLPDAVIPRDQSEELDAEEEEDLAPEDDNDLTTAEAGWKVVMEHLQGSGTPRRMCSSHTIWGPLPLQALSWFLTLPVLEEELVMGANPRMCFTAQKRGQDNLELPSSNAALAERIAGFLLYCMLHSACHEFQSKRGETGAAKATGAKQRVLLAAVSPYFKDVFTSFGKESQGGEVVLQDMAPSILQSILQYIYTEELSLSLETAPDLFAAASKLQIRPLVEICCRCFDEQ</sequence>
<dbReference type="Proteomes" id="UP000031443">
    <property type="component" value="Unassembled WGS sequence"/>
</dbReference>
<dbReference type="STRING" id="8469.M7BW58"/>
<keyword evidence="6" id="KW-1185">Reference proteome</keyword>
<dbReference type="EMBL" id="KB478633">
    <property type="protein sequence ID" value="EMP42086.1"/>
    <property type="molecule type" value="Genomic_DNA"/>
</dbReference>
<feature type="compositionally biased region" description="Acidic residues" evidence="3">
    <location>
        <begin position="64"/>
        <end position="80"/>
    </location>
</feature>
<feature type="domain" description="BTB" evidence="4">
    <location>
        <begin position="199"/>
        <end position="252"/>
    </location>
</feature>
<feature type="compositionally biased region" description="Pro residues" evidence="3">
    <location>
        <begin position="18"/>
        <end position="35"/>
    </location>
</feature>
<dbReference type="SMART" id="SM00225">
    <property type="entry name" value="BTB"/>
    <property type="match status" value="1"/>
</dbReference>
<feature type="compositionally biased region" description="Low complexity" evidence="3">
    <location>
        <begin position="1"/>
        <end position="17"/>
    </location>
</feature>
<dbReference type="AlphaFoldDB" id="M7BW58"/>
<accession>M7BW58</accession>
<dbReference type="Pfam" id="PF00651">
    <property type="entry name" value="BTB"/>
    <property type="match status" value="1"/>
</dbReference>
<evidence type="ECO:0000256" key="2">
    <source>
        <dbReference type="ARBA" id="ARBA00022737"/>
    </source>
</evidence>
<gene>
    <name evidence="5" type="ORF">UY3_00677</name>
</gene>
<keyword evidence="2" id="KW-0677">Repeat</keyword>
<reference evidence="6" key="1">
    <citation type="journal article" date="2013" name="Nat. Genet.">
        <title>The draft genomes of soft-shell turtle and green sea turtle yield insights into the development and evolution of the turtle-specific body plan.</title>
        <authorList>
            <person name="Wang Z."/>
            <person name="Pascual-Anaya J."/>
            <person name="Zadissa A."/>
            <person name="Li W."/>
            <person name="Niimura Y."/>
            <person name="Huang Z."/>
            <person name="Li C."/>
            <person name="White S."/>
            <person name="Xiong Z."/>
            <person name="Fang D."/>
            <person name="Wang B."/>
            <person name="Ming Y."/>
            <person name="Chen Y."/>
            <person name="Zheng Y."/>
            <person name="Kuraku S."/>
            <person name="Pignatelli M."/>
            <person name="Herrero J."/>
            <person name="Beal K."/>
            <person name="Nozawa M."/>
            <person name="Li Q."/>
            <person name="Wang J."/>
            <person name="Zhang H."/>
            <person name="Yu L."/>
            <person name="Shigenobu S."/>
            <person name="Wang J."/>
            <person name="Liu J."/>
            <person name="Flicek P."/>
            <person name="Searle S."/>
            <person name="Wang J."/>
            <person name="Kuratani S."/>
            <person name="Yin Y."/>
            <person name="Aken B."/>
            <person name="Zhang G."/>
            <person name="Irie N."/>
        </authorList>
    </citation>
    <scope>NUCLEOTIDE SEQUENCE [LARGE SCALE GENOMIC DNA]</scope>
</reference>
<dbReference type="Gene3D" id="3.30.710.10">
    <property type="entry name" value="Potassium Channel Kv1.1, Chain A"/>
    <property type="match status" value="1"/>
</dbReference>
<proteinExistence type="predicted"/>
<dbReference type="SUPFAM" id="SSF54695">
    <property type="entry name" value="POZ domain"/>
    <property type="match status" value="1"/>
</dbReference>
<dbReference type="PROSITE" id="PS50097">
    <property type="entry name" value="BTB"/>
    <property type="match status" value="1"/>
</dbReference>
<organism evidence="5 6">
    <name type="scientific">Chelonia mydas</name>
    <name type="common">Green sea-turtle</name>
    <name type="synonym">Chelonia agassizi</name>
    <dbReference type="NCBI Taxonomy" id="8469"/>
    <lineage>
        <taxon>Eukaryota</taxon>
        <taxon>Metazoa</taxon>
        <taxon>Chordata</taxon>
        <taxon>Craniata</taxon>
        <taxon>Vertebrata</taxon>
        <taxon>Euteleostomi</taxon>
        <taxon>Archelosauria</taxon>
        <taxon>Testudinata</taxon>
        <taxon>Testudines</taxon>
        <taxon>Cryptodira</taxon>
        <taxon>Durocryptodira</taxon>
        <taxon>Americhelydia</taxon>
        <taxon>Chelonioidea</taxon>
        <taxon>Cheloniidae</taxon>
        <taxon>Chelonia</taxon>
    </lineage>
</organism>
<evidence type="ECO:0000313" key="6">
    <source>
        <dbReference type="Proteomes" id="UP000031443"/>
    </source>
</evidence>
<dbReference type="InterPro" id="IPR000210">
    <property type="entry name" value="BTB/POZ_dom"/>
</dbReference>
<evidence type="ECO:0000313" key="5">
    <source>
        <dbReference type="EMBL" id="EMP42086.1"/>
    </source>
</evidence>
<dbReference type="InterPro" id="IPR011333">
    <property type="entry name" value="SKP1/BTB/POZ_sf"/>
</dbReference>
<protein>
    <submittedName>
        <fullName evidence="5">Kelch repeat and BTB domain-containing protein 5</fullName>
    </submittedName>
</protein>
<dbReference type="PANTHER" id="PTHR24412">
    <property type="entry name" value="KELCH PROTEIN"/>
    <property type="match status" value="1"/>
</dbReference>
<name>M7BW58_CHEMY</name>
<evidence type="ECO:0000256" key="3">
    <source>
        <dbReference type="SAM" id="MobiDB-lite"/>
    </source>
</evidence>